<sequence>MKDVLFKSIEEIASSIENKEISPVELTKLVLDHAEKFNDKVNAYITITRKEAEEAAEKAEQEILNGVYRGKYHGIPIGIKDNIYIKENISTIGSKIHQHFVPDHDAKVIEKLRDGGAIFTGKLNMHEYAWSITNNNPHYGAVHNPWDLGRIPGGSSGGSGAAVAAHMAFAALGTDTGGSIRIPASACGIVGLKPTYGRVSNAGSFPLASTLDHIGPMTKTVKDAALMLDIIAETGQGTFTQGLSGDVKGLKIGIHEDFFFDQVNPEIESIVHGVIEHLVKEGAELTTFDLPSIDKLKWAQSVILRSEFAGLHQENRMQRPTDFGKDIQDEIKEDLPTVVDYLHALEIKKYLEEECKALFKEIDVIISPTLAVIPPVIGESRIQLAGKEVSLFDGLLRFTNFSNITGLPAISIPCGLSEGMPVGLQIIGAYFEEATVLNTAYAVEKMNLIHQRPKLLEENL</sequence>
<gene>
    <name evidence="2" type="ORF">AB4Y30_15685</name>
</gene>
<name>A0AB39HM21_9BACI</name>
<dbReference type="InterPro" id="IPR020556">
    <property type="entry name" value="Amidase_CS"/>
</dbReference>
<proteinExistence type="predicted"/>
<evidence type="ECO:0000259" key="1">
    <source>
        <dbReference type="Pfam" id="PF01425"/>
    </source>
</evidence>
<dbReference type="PANTHER" id="PTHR11895">
    <property type="entry name" value="TRANSAMIDASE"/>
    <property type="match status" value="1"/>
</dbReference>
<dbReference type="InterPro" id="IPR023631">
    <property type="entry name" value="Amidase_dom"/>
</dbReference>
<dbReference type="AlphaFoldDB" id="A0AB39HM21"/>
<accession>A0AB39HM21</accession>
<evidence type="ECO:0000313" key="2">
    <source>
        <dbReference type="EMBL" id="XDK32427.1"/>
    </source>
</evidence>
<dbReference type="Pfam" id="PF01425">
    <property type="entry name" value="Amidase"/>
    <property type="match status" value="1"/>
</dbReference>
<dbReference type="PROSITE" id="PS00571">
    <property type="entry name" value="AMIDASES"/>
    <property type="match status" value="1"/>
</dbReference>
<dbReference type="SUPFAM" id="SSF75304">
    <property type="entry name" value="Amidase signature (AS) enzymes"/>
    <property type="match status" value="1"/>
</dbReference>
<organism evidence="2">
    <name type="scientific">Ornithinibacillus sp. 4-3</name>
    <dbReference type="NCBI Taxonomy" id="3231488"/>
    <lineage>
        <taxon>Bacteria</taxon>
        <taxon>Bacillati</taxon>
        <taxon>Bacillota</taxon>
        <taxon>Bacilli</taxon>
        <taxon>Bacillales</taxon>
        <taxon>Bacillaceae</taxon>
        <taxon>Ornithinibacillus</taxon>
    </lineage>
</organism>
<dbReference type="InterPro" id="IPR036928">
    <property type="entry name" value="AS_sf"/>
</dbReference>
<protein>
    <submittedName>
        <fullName evidence="2">Amidase</fullName>
    </submittedName>
</protein>
<dbReference type="PANTHER" id="PTHR11895:SF176">
    <property type="entry name" value="AMIDASE AMID-RELATED"/>
    <property type="match status" value="1"/>
</dbReference>
<dbReference type="EMBL" id="CP162599">
    <property type="protein sequence ID" value="XDK32427.1"/>
    <property type="molecule type" value="Genomic_DNA"/>
</dbReference>
<feature type="domain" description="Amidase" evidence="1">
    <location>
        <begin position="25"/>
        <end position="437"/>
    </location>
</feature>
<dbReference type="GO" id="GO:0003824">
    <property type="term" value="F:catalytic activity"/>
    <property type="evidence" value="ECO:0007669"/>
    <property type="project" value="InterPro"/>
</dbReference>
<dbReference type="Gene3D" id="3.90.1300.10">
    <property type="entry name" value="Amidase signature (AS) domain"/>
    <property type="match status" value="1"/>
</dbReference>
<reference evidence="2" key="1">
    <citation type="submission" date="2024-07" db="EMBL/GenBank/DDBJ databases">
        <title>Halotolerant mesophilic bacterium Ornithinibacillus sp. 4-3, sp. nov., isolated from soil.</title>
        <authorList>
            <person name="Sidarenka A.V."/>
            <person name="Guliayeva D.E."/>
            <person name="Leanovich S.I."/>
            <person name="Hileuskaya K.S."/>
            <person name="Akhremchuk A.E."/>
            <person name="Sikolenko M.A."/>
            <person name="Valentovich L.N."/>
        </authorList>
    </citation>
    <scope>NUCLEOTIDE SEQUENCE</scope>
    <source>
        <strain evidence="2">4-3</strain>
    </source>
</reference>
<dbReference type="RefSeq" id="WP_368653116.1">
    <property type="nucleotide sequence ID" value="NZ_CP162599.1"/>
</dbReference>
<dbReference type="InterPro" id="IPR000120">
    <property type="entry name" value="Amidase"/>
</dbReference>